<dbReference type="GO" id="GO:0006730">
    <property type="term" value="P:one-carbon metabolic process"/>
    <property type="evidence" value="ECO:0007669"/>
    <property type="project" value="UniProtKB-KW"/>
</dbReference>
<evidence type="ECO:0000256" key="5">
    <source>
        <dbReference type="ARBA" id="ARBA00022857"/>
    </source>
</evidence>
<comment type="pathway">
    <text evidence="1">Cofactor biosynthesis; tetrahydrofolate biosynthesis; 5,6,7,8-tetrahydrofolate from 7,8-dihydrofolate: step 1/1.</text>
</comment>
<dbReference type="Pfam" id="PF00186">
    <property type="entry name" value="DHFR_1"/>
    <property type="match status" value="1"/>
</dbReference>
<dbReference type="PROSITE" id="PS51330">
    <property type="entry name" value="DHFR_2"/>
    <property type="match status" value="1"/>
</dbReference>
<dbReference type="PROSITE" id="PS00075">
    <property type="entry name" value="DHFR_1"/>
    <property type="match status" value="1"/>
</dbReference>
<dbReference type="FunFam" id="3.40.430.10:FF:000002">
    <property type="entry name" value="Dihydrofolate reductase"/>
    <property type="match status" value="1"/>
</dbReference>
<gene>
    <name evidence="11" type="ORF">EEDITHA_LOCUS597</name>
</gene>
<proteinExistence type="inferred from homology"/>
<dbReference type="PRINTS" id="PR00070">
    <property type="entry name" value="DHFR"/>
</dbReference>
<keyword evidence="5" id="KW-0521">NADP</keyword>
<evidence type="ECO:0000256" key="9">
    <source>
        <dbReference type="RuleBase" id="RU004474"/>
    </source>
</evidence>
<dbReference type="GO" id="GO:0046452">
    <property type="term" value="P:dihydrofolate metabolic process"/>
    <property type="evidence" value="ECO:0007669"/>
    <property type="project" value="TreeGrafter"/>
</dbReference>
<dbReference type="CDD" id="cd00209">
    <property type="entry name" value="DHFR"/>
    <property type="match status" value="1"/>
</dbReference>
<comment type="caution">
    <text evidence="11">The sequence shown here is derived from an EMBL/GenBank/DDBJ whole genome shotgun (WGS) entry which is preliminary data.</text>
</comment>
<dbReference type="GO" id="GO:0046654">
    <property type="term" value="P:tetrahydrofolate biosynthetic process"/>
    <property type="evidence" value="ECO:0007669"/>
    <property type="project" value="InterPro"/>
</dbReference>
<sequence length="185" mass="21210">MSKVKLNLIAAACENMGIGVNGTLPWRLKKEMAFFNKMTTKVKDPAKTNAIIMGRKTWDSIPNQFRPLNKRVNIVLTSQVNSLKENVSEEVIVVPSLDEAIEYINGRPDIESTWVIGGSYVYKAAIEHPNCDKIYLTEIQNTFNCDIFFPNIDKQKFHLIEEDGVPTEKQTEGDISYYFRIYKRL</sequence>
<name>A0AAU9TCZ5_EUPED</name>
<dbReference type="EMBL" id="CAKOGL010000002">
    <property type="protein sequence ID" value="CAH2083982.1"/>
    <property type="molecule type" value="Genomic_DNA"/>
</dbReference>
<keyword evidence="4" id="KW-0554">One-carbon metabolism</keyword>
<evidence type="ECO:0000256" key="4">
    <source>
        <dbReference type="ARBA" id="ARBA00022563"/>
    </source>
</evidence>
<dbReference type="Proteomes" id="UP001153954">
    <property type="component" value="Unassembled WGS sequence"/>
</dbReference>
<dbReference type="InterPro" id="IPR001796">
    <property type="entry name" value="DHFR_dom"/>
</dbReference>
<evidence type="ECO:0000256" key="1">
    <source>
        <dbReference type="ARBA" id="ARBA00004903"/>
    </source>
</evidence>
<comment type="catalytic activity">
    <reaction evidence="8">
        <text>(6S)-5,6,7,8-tetrahydrofolate + NADP(+) = 7,8-dihydrofolate + NADPH + H(+)</text>
        <dbReference type="Rhea" id="RHEA:15009"/>
        <dbReference type="ChEBI" id="CHEBI:15378"/>
        <dbReference type="ChEBI" id="CHEBI:57451"/>
        <dbReference type="ChEBI" id="CHEBI:57453"/>
        <dbReference type="ChEBI" id="CHEBI:57783"/>
        <dbReference type="ChEBI" id="CHEBI:58349"/>
        <dbReference type="EC" id="1.5.1.3"/>
    </reaction>
</comment>
<dbReference type="PANTHER" id="PTHR48069">
    <property type="entry name" value="DIHYDROFOLATE REDUCTASE"/>
    <property type="match status" value="1"/>
</dbReference>
<protein>
    <recommendedName>
        <fullName evidence="3">dihydrofolate reductase</fullName>
        <ecNumber evidence="3">1.5.1.3</ecNumber>
    </recommendedName>
</protein>
<comment type="function">
    <text evidence="7">Key enzyme in folate metabolism. Catalyzes an essential reaction for de novo glycine and purine synthesis, and for DNA precursor synthesis.</text>
</comment>
<evidence type="ECO:0000313" key="12">
    <source>
        <dbReference type="Proteomes" id="UP001153954"/>
    </source>
</evidence>
<accession>A0AAU9TCZ5</accession>
<evidence type="ECO:0000256" key="2">
    <source>
        <dbReference type="ARBA" id="ARBA00009539"/>
    </source>
</evidence>
<evidence type="ECO:0000259" key="10">
    <source>
        <dbReference type="PROSITE" id="PS51330"/>
    </source>
</evidence>
<dbReference type="PANTHER" id="PTHR48069:SF3">
    <property type="entry name" value="DIHYDROFOLATE REDUCTASE"/>
    <property type="match status" value="1"/>
</dbReference>
<evidence type="ECO:0000256" key="7">
    <source>
        <dbReference type="ARBA" id="ARBA00025067"/>
    </source>
</evidence>
<feature type="domain" description="DHFR" evidence="10">
    <location>
        <begin position="5"/>
        <end position="184"/>
    </location>
</feature>
<dbReference type="GO" id="GO:0050661">
    <property type="term" value="F:NADP binding"/>
    <property type="evidence" value="ECO:0007669"/>
    <property type="project" value="InterPro"/>
</dbReference>
<organism evidence="11 12">
    <name type="scientific">Euphydryas editha</name>
    <name type="common">Edith's checkerspot</name>
    <dbReference type="NCBI Taxonomy" id="104508"/>
    <lineage>
        <taxon>Eukaryota</taxon>
        <taxon>Metazoa</taxon>
        <taxon>Ecdysozoa</taxon>
        <taxon>Arthropoda</taxon>
        <taxon>Hexapoda</taxon>
        <taxon>Insecta</taxon>
        <taxon>Pterygota</taxon>
        <taxon>Neoptera</taxon>
        <taxon>Endopterygota</taxon>
        <taxon>Lepidoptera</taxon>
        <taxon>Glossata</taxon>
        <taxon>Ditrysia</taxon>
        <taxon>Papilionoidea</taxon>
        <taxon>Nymphalidae</taxon>
        <taxon>Nymphalinae</taxon>
        <taxon>Euphydryas</taxon>
    </lineage>
</organism>
<dbReference type="InterPro" id="IPR017925">
    <property type="entry name" value="DHFR_CS"/>
</dbReference>
<dbReference type="SUPFAM" id="SSF53597">
    <property type="entry name" value="Dihydrofolate reductase-like"/>
    <property type="match status" value="1"/>
</dbReference>
<evidence type="ECO:0000313" key="11">
    <source>
        <dbReference type="EMBL" id="CAH2083982.1"/>
    </source>
</evidence>
<dbReference type="GO" id="GO:0004146">
    <property type="term" value="F:dihydrofolate reductase activity"/>
    <property type="evidence" value="ECO:0007669"/>
    <property type="project" value="UniProtKB-EC"/>
</dbReference>
<dbReference type="EC" id="1.5.1.3" evidence="3"/>
<dbReference type="GO" id="GO:0005739">
    <property type="term" value="C:mitochondrion"/>
    <property type="evidence" value="ECO:0007669"/>
    <property type="project" value="TreeGrafter"/>
</dbReference>
<evidence type="ECO:0000256" key="8">
    <source>
        <dbReference type="ARBA" id="ARBA00048873"/>
    </source>
</evidence>
<dbReference type="AlphaFoldDB" id="A0AAU9TCZ5"/>
<keyword evidence="6" id="KW-0560">Oxidoreductase</keyword>
<reference evidence="11" key="1">
    <citation type="submission" date="2022-03" db="EMBL/GenBank/DDBJ databases">
        <authorList>
            <person name="Tunstrom K."/>
        </authorList>
    </citation>
    <scope>NUCLEOTIDE SEQUENCE</scope>
</reference>
<comment type="similarity">
    <text evidence="2 9">Belongs to the dihydrofolate reductase family.</text>
</comment>
<dbReference type="Gene3D" id="3.40.430.10">
    <property type="entry name" value="Dihydrofolate Reductase, subunit A"/>
    <property type="match status" value="1"/>
</dbReference>
<evidence type="ECO:0000256" key="6">
    <source>
        <dbReference type="ARBA" id="ARBA00023002"/>
    </source>
</evidence>
<dbReference type="InterPro" id="IPR012259">
    <property type="entry name" value="DHFR"/>
</dbReference>
<dbReference type="InterPro" id="IPR024072">
    <property type="entry name" value="DHFR-like_dom_sf"/>
</dbReference>
<evidence type="ECO:0000256" key="3">
    <source>
        <dbReference type="ARBA" id="ARBA00012856"/>
    </source>
</evidence>
<keyword evidence="12" id="KW-1185">Reference proteome</keyword>
<dbReference type="GO" id="GO:0046655">
    <property type="term" value="P:folic acid metabolic process"/>
    <property type="evidence" value="ECO:0007669"/>
    <property type="project" value="TreeGrafter"/>
</dbReference>